<evidence type="ECO:0000313" key="1">
    <source>
        <dbReference type="EMBL" id="MBC3901117.1"/>
    </source>
</evidence>
<dbReference type="Proteomes" id="UP000622405">
    <property type="component" value="Unassembled WGS sequence"/>
</dbReference>
<name>A0ABR6Z1V2_9FIRM</name>
<dbReference type="EMBL" id="WJBE01000021">
    <property type="protein sequence ID" value="MBC3901117.1"/>
    <property type="molecule type" value="Genomic_DNA"/>
</dbReference>
<organism evidence="1 2">
    <name type="scientific">Acetobacterium malicum</name>
    <dbReference type="NCBI Taxonomy" id="52692"/>
    <lineage>
        <taxon>Bacteria</taxon>
        <taxon>Bacillati</taxon>
        <taxon>Bacillota</taxon>
        <taxon>Clostridia</taxon>
        <taxon>Eubacteriales</taxon>
        <taxon>Eubacteriaceae</taxon>
        <taxon>Acetobacterium</taxon>
    </lineage>
</organism>
<keyword evidence="2" id="KW-1185">Reference proteome</keyword>
<sequence>MKEVVSYSKKYSNEIEYINEILGNLYKGRIYGFDGNNSKQDGSLQANIIKLTRQLNILLNKIEFEKDSEIDEINEMFKIDCYL</sequence>
<evidence type="ECO:0000313" key="2">
    <source>
        <dbReference type="Proteomes" id="UP000622405"/>
    </source>
</evidence>
<reference evidence="1 2" key="1">
    <citation type="journal article" date="2020" name="mSystems">
        <title>Defining Genomic and Predicted Metabolic Features of the Acetobacterium Genus.</title>
        <authorList>
            <person name="Ross D.E."/>
            <person name="Marshall C.W."/>
            <person name="Gulliver D."/>
            <person name="May H.D."/>
            <person name="Norman R.S."/>
        </authorList>
    </citation>
    <scope>NUCLEOTIDE SEQUENCE [LARGE SCALE GENOMIC DNA]</scope>
    <source>
        <strain evidence="1 2">DSM 4132</strain>
    </source>
</reference>
<dbReference type="RefSeq" id="WP_186895196.1">
    <property type="nucleotide sequence ID" value="NZ_WJBE01000021.1"/>
</dbReference>
<gene>
    <name evidence="1" type="ORF">GH811_15985</name>
</gene>
<protein>
    <submittedName>
        <fullName evidence="1">Uncharacterized protein</fullName>
    </submittedName>
</protein>
<proteinExistence type="predicted"/>
<accession>A0ABR6Z1V2</accession>
<comment type="caution">
    <text evidence="1">The sequence shown here is derived from an EMBL/GenBank/DDBJ whole genome shotgun (WGS) entry which is preliminary data.</text>
</comment>